<reference evidence="2 3" key="1">
    <citation type="submission" date="2016-10" db="EMBL/GenBank/DDBJ databases">
        <authorList>
            <person name="de Groot N.N."/>
        </authorList>
    </citation>
    <scope>NUCLEOTIDE SEQUENCE [LARGE SCALE GENOMIC DNA]</scope>
    <source>
        <strain evidence="2 3">CGMCC 4.6858</strain>
    </source>
</reference>
<keyword evidence="3" id="KW-1185">Reference proteome</keyword>
<dbReference type="STRING" id="1045774.SAMN05421872_101578"/>
<sequence>MPKKSGKRREPRRERTRSRPTLSEAPLRVSIATTPNTGGDGIDDALADDVELAKAAVLYADEVELIGLTASMLRPFSELQGLSFLELMLDMDDDAFAYIRDRSGSSAMPDGWRDQIQKFLSADPQKIERYAPAAASELRKIKAKFEEEAEGYRAQFDEVLGAAGFAELQPAINQGIVRLADLQTSPSSLFRAREDRRPETDQQVNAWLSLLRNRLDDPNVRLLFDQQSADLIQSMINEGHIEASANNLRLAASAALGTGFVARLPAFERAPMDELLDLRRDLRVPLQIYRGAMSRFSRDMPRVIGRDLEFEVQHLWESEVNPAVIRLEEELAQHGLVRELFRSVRAANIFDFATWTGMTAATVGSTADLGAVLTGVVAAGSGGMRVGTDMLLDAARQRGDAERDATRSEFYFLYQANRRLQR</sequence>
<dbReference type="AlphaFoldDB" id="A0A1G6JTM2"/>
<accession>A0A1G6JTM2</accession>
<protein>
    <submittedName>
        <fullName evidence="2">Uncharacterized protein</fullName>
    </submittedName>
</protein>
<evidence type="ECO:0000313" key="2">
    <source>
        <dbReference type="EMBL" id="SDC22053.1"/>
    </source>
</evidence>
<feature type="region of interest" description="Disordered" evidence="1">
    <location>
        <begin position="1"/>
        <end position="40"/>
    </location>
</feature>
<feature type="compositionally biased region" description="Basic residues" evidence="1">
    <location>
        <begin position="1"/>
        <end position="18"/>
    </location>
</feature>
<evidence type="ECO:0000313" key="3">
    <source>
        <dbReference type="Proteomes" id="UP000199034"/>
    </source>
</evidence>
<evidence type="ECO:0000256" key="1">
    <source>
        <dbReference type="SAM" id="MobiDB-lite"/>
    </source>
</evidence>
<organism evidence="2 3">
    <name type="scientific">Nocardioides lianchengensis</name>
    <dbReference type="NCBI Taxonomy" id="1045774"/>
    <lineage>
        <taxon>Bacteria</taxon>
        <taxon>Bacillati</taxon>
        <taxon>Actinomycetota</taxon>
        <taxon>Actinomycetes</taxon>
        <taxon>Propionibacteriales</taxon>
        <taxon>Nocardioidaceae</taxon>
        <taxon>Nocardioides</taxon>
    </lineage>
</organism>
<dbReference type="Proteomes" id="UP000199034">
    <property type="component" value="Unassembled WGS sequence"/>
</dbReference>
<name>A0A1G6JTM2_9ACTN</name>
<gene>
    <name evidence="2" type="ORF">SAMN05421872_101578</name>
</gene>
<proteinExistence type="predicted"/>
<dbReference type="EMBL" id="FMZM01000001">
    <property type="protein sequence ID" value="SDC22053.1"/>
    <property type="molecule type" value="Genomic_DNA"/>
</dbReference>